<sequence>MEVTRHYVLPPMFVYRCLFLLFDHSKCKNSSPPGKITRPHRGTPPVSIVLESRKSRKFTSVHWCNDAGHPLLETDSWTCYPCGACIVFTRSFEPACCRWFCGKLAVLFVL</sequence>
<proteinExistence type="predicted"/>
<dbReference type="Proteomes" id="UP000827092">
    <property type="component" value="Unassembled WGS sequence"/>
</dbReference>
<evidence type="ECO:0000313" key="2">
    <source>
        <dbReference type="Proteomes" id="UP000827092"/>
    </source>
</evidence>
<accession>A0AAV6VNJ0</accession>
<evidence type="ECO:0008006" key="3">
    <source>
        <dbReference type="Google" id="ProtNLM"/>
    </source>
</evidence>
<reference evidence="1 2" key="1">
    <citation type="journal article" date="2022" name="Nat. Ecol. Evol.">
        <title>A masculinizing supergene underlies an exaggerated male reproductive morph in a spider.</title>
        <authorList>
            <person name="Hendrickx F."/>
            <person name="De Corte Z."/>
            <person name="Sonet G."/>
            <person name="Van Belleghem S.M."/>
            <person name="Kostlbacher S."/>
            <person name="Vangestel C."/>
        </authorList>
    </citation>
    <scope>NUCLEOTIDE SEQUENCE [LARGE SCALE GENOMIC DNA]</scope>
    <source>
        <strain evidence="1">W744_W776</strain>
    </source>
</reference>
<dbReference type="AlphaFoldDB" id="A0AAV6VNJ0"/>
<gene>
    <name evidence="1" type="ORF">JTE90_001875</name>
</gene>
<dbReference type="EMBL" id="JAFNEN010000045">
    <property type="protein sequence ID" value="KAG8198040.1"/>
    <property type="molecule type" value="Genomic_DNA"/>
</dbReference>
<protein>
    <recommendedName>
        <fullName evidence="3">Secreted protein</fullName>
    </recommendedName>
</protein>
<evidence type="ECO:0000313" key="1">
    <source>
        <dbReference type="EMBL" id="KAG8198040.1"/>
    </source>
</evidence>
<comment type="caution">
    <text evidence="1">The sequence shown here is derived from an EMBL/GenBank/DDBJ whole genome shotgun (WGS) entry which is preliminary data.</text>
</comment>
<name>A0AAV6VNJ0_9ARAC</name>
<keyword evidence="2" id="KW-1185">Reference proteome</keyword>
<organism evidence="1 2">
    <name type="scientific">Oedothorax gibbosus</name>
    <dbReference type="NCBI Taxonomy" id="931172"/>
    <lineage>
        <taxon>Eukaryota</taxon>
        <taxon>Metazoa</taxon>
        <taxon>Ecdysozoa</taxon>
        <taxon>Arthropoda</taxon>
        <taxon>Chelicerata</taxon>
        <taxon>Arachnida</taxon>
        <taxon>Araneae</taxon>
        <taxon>Araneomorphae</taxon>
        <taxon>Entelegynae</taxon>
        <taxon>Araneoidea</taxon>
        <taxon>Linyphiidae</taxon>
        <taxon>Erigoninae</taxon>
        <taxon>Oedothorax</taxon>
    </lineage>
</organism>